<dbReference type="InterPro" id="IPR027417">
    <property type="entry name" value="P-loop_NTPase"/>
</dbReference>
<dbReference type="EMBL" id="VIBQ01000083">
    <property type="protein sequence ID" value="KAB8664815.1"/>
    <property type="molecule type" value="Genomic_DNA"/>
</dbReference>
<dbReference type="PANTHER" id="PTHR10039">
    <property type="entry name" value="AMELOGENIN"/>
    <property type="match status" value="1"/>
</dbReference>
<evidence type="ECO:0000313" key="5">
    <source>
        <dbReference type="Proteomes" id="UP000327013"/>
    </source>
</evidence>
<dbReference type="Pfam" id="PF24883">
    <property type="entry name" value="NPHP3_N"/>
    <property type="match status" value="1"/>
</dbReference>
<keyword evidence="5" id="KW-1185">Reference proteome</keyword>
<proteinExistence type="predicted"/>
<protein>
    <recommendedName>
        <fullName evidence="3">Nephrocystin 3-like N-terminal domain-containing protein</fullName>
    </recommendedName>
</protein>
<gene>
    <name evidence="4" type="ORF">FH972_026240</name>
</gene>
<feature type="compositionally biased region" description="Polar residues" evidence="2">
    <location>
        <begin position="1"/>
        <end position="29"/>
    </location>
</feature>
<keyword evidence="1" id="KW-0677">Repeat</keyword>
<comment type="caution">
    <text evidence="4">The sequence shown here is derived from an EMBL/GenBank/DDBJ whole genome shotgun (WGS) entry which is preliminary data.</text>
</comment>
<feature type="domain" description="Nephrocystin 3-like N-terminal" evidence="3">
    <location>
        <begin position="375"/>
        <end position="523"/>
    </location>
</feature>
<reference evidence="4 5" key="1">
    <citation type="submission" date="2019-06" db="EMBL/GenBank/DDBJ databases">
        <title>A chromosomal-level reference genome of Carpinus fangiana (Coryloideae, Betulaceae).</title>
        <authorList>
            <person name="Yang X."/>
            <person name="Wang Z."/>
            <person name="Zhang L."/>
            <person name="Hao G."/>
            <person name="Liu J."/>
            <person name="Yang Y."/>
        </authorList>
    </citation>
    <scope>NUCLEOTIDE SEQUENCE [LARGE SCALE GENOMIC DNA]</scope>
    <source>
        <strain evidence="4">Cfa_2016G</strain>
        <tissue evidence="4">Leaf</tissue>
    </source>
</reference>
<dbReference type="Gene3D" id="1.25.40.10">
    <property type="entry name" value="Tetratricopeptide repeat domain"/>
    <property type="match status" value="3"/>
</dbReference>
<accession>A0A5N6L603</accession>
<dbReference type="InterPro" id="IPR011990">
    <property type="entry name" value="TPR-like_helical_dom_sf"/>
</dbReference>
<dbReference type="Gene3D" id="3.40.50.300">
    <property type="entry name" value="P-loop containing nucleotide triphosphate hydrolases"/>
    <property type="match status" value="1"/>
</dbReference>
<name>A0A5N6L603_9ROSI</name>
<organism evidence="4 5">
    <name type="scientific">Carpinus fangiana</name>
    <dbReference type="NCBI Taxonomy" id="176857"/>
    <lineage>
        <taxon>Eukaryota</taxon>
        <taxon>Viridiplantae</taxon>
        <taxon>Streptophyta</taxon>
        <taxon>Embryophyta</taxon>
        <taxon>Tracheophyta</taxon>
        <taxon>Spermatophyta</taxon>
        <taxon>Magnoliopsida</taxon>
        <taxon>eudicotyledons</taxon>
        <taxon>Gunneridae</taxon>
        <taxon>Pentapetalae</taxon>
        <taxon>rosids</taxon>
        <taxon>fabids</taxon>
        <taxon>Fagales</taxon>
        <taxon>Betulaceae</taxon>
        <taxon>Carpinus</taxon>
    </lineage>
</organism>
<dbReference type="OrthoDB" id="2546325at2759"/>
<sequence>MSNNRKPVQTTHVATTELSGFDNDASSGSENDENFEDAELVSQTTKSSSETNTLSSSTTEIHKHRVSHLPMDTRPASRPDESLKSRMSLFYLGGDQTQDPSLKLLKPTCSLPPAELVDRHGWKTDLTMKKTLNGSDTSFGQIVQSTEFMSLFEFIADQRLRTMPHQGSTWDKVLRWAASFARNVNDCAVLLAGDVEGVTTSTRWIYGSIHTLLKIGPQNAGALENVFTIFQQMGHVLGFFCHQKQHLGESEELFAAVLESFSDLLELSAGIVLHFIAASSNKRIDASIIRRIEQYLDPYVVAFYSRKDRLILQIWERSLNGYADFVRTRVTIQKLKSWLQGVQVERGFRISRMTTRSARHEFSNEWFYDIIKSFNKGSESILSISGATGSGKSTLIGYVVEQLECPRGGPSDRDIFFYSFTGHTDSSFSFAKKFVFKLLDILPGKRSLYSGVLAAWNLRESQATEKDIELALWRVIESALSSQSRDLAIVVDGIDQFETPDGQVSLHKRLIVLARKYAGVKLIIAGHAGGDFTSGTRHICLEEHNKNDIRRFFDYYVLHSDAFAHFSEEHRKAISHHCKTVVLETYLQAELYLHVLQYQKTIEAVKAIIVKITGGLEQQLEVCCSTVDFDDDRTRLILSVLLVSRSTMTVNELTHFLLINAHNCQLRDENLDIESAIRKQFGGLVVVRGGNVSFSHPHVKKYLLNWCSQGKTSFTIQQAHRNLTLRSLAYMSWCFGKTSDEPSFDCRLDTTGAKEFELSLQQKYLLEYSVQNWIIHFKGSGWYKSEGGFDCPPALKACFPKTVRLAILEGSWWNSHHSAEESEQMYNLALELRLSILGQTHKGYLQSKINLGRSHARSNHHHKHSVSVFYEIWRLCKEICGKESALCVEIGEYYTETVMKLDISLRIEYYSQCEEIYQFLWIHYKQACGEDDETTLKYAEALAEIYLQLEKYEKSEDIFRRIRAICIKKVGHFYQRTIRVTKTLIRVLTIVGKTKECDHICEDIVRASEEELECWHVDRITTLIRFVEVCEHNKDFEKAERLLVQLRLKLIEACKSHHEEHVHEARIEITMQLIWFLKRQKRDEEAKKLLIELWTLYEKPIHGKDKHNHAMLLKLKIIAEEMKVFSNVTIAKKIFSTLIGWFRSSGHKEDAIDVSILLGHCHHHLHDKDSEEKILKETWEITIETEVIERRTITTTHELCGFYEREGRYKEAHSICRRLLLRIWDDFFSGSSRGCRVPKDYRDEAIRFALQLARLHVHVKSVHEAIKLYVTVFTACKRSLTLTDKHVIEVAEILVGFYEEHGMIDEAIEFCGGFRDDLIVELGHKHELTIKINYRLAHLCRTHGRSNGEKYLLDIALAFGFGETACHHASMEAVLLLRAIYQSQRNIKQLRKCYYSLWLTFRDHGHSHGIDLTLVYDIFTNYLLILKSECSQEEVIEWVIEFRKVCIERFDAKHRVCVMVSLEMAALMERHEHHHELIISIYEELIRWTEQKLIVLETILDIRGRLAHIYCSHERYYGKAELIVYESWMHCVHVHGHGHEQSLAFLVEYIEILKKRNGKDWVNMATTHLRTTILAVFKTSMEITQLVSCARVVGGLYLQLQLQHELMKLIKQIRAQLIQGKRSSHEHWGCLIHGSSQIKLSLLVFVLTLENTCNGGHAQTYEDLVVIAELEKSLWESWLQVRHSGVSITVKLAAGVRLFQFLCQYERQEESSEILDVMWSLFTVELGMKATLPKSATIWELFQIYVSSGFVKGGSLGSIISVAAAAVVSLYESRSFKLSLEIATWLHGHICSTKSNYTSKEYMDFGFGIALCLSGRLHRNIVCIDRTLDLKMKQYAMVIFDAIMQVRMKSQTHLHTLAISELNLIISILGEQKKFAQLETILAHLWFSRHDTTWDSRTSVAIGYRLCEVRFAAGQIDEAIELAEDIVYNLRRVFGPFDEVTLAFANLLSSFYSSQQRFEDAYEVHVGFLQLSLEDEDSCDAGRRAGVALEQMHMLRLARQRAEKLQEREQEDLYRRLVGECADRFESHEGAWLVLKKEVEVVEEEGLPVTTGKVCGQPALAEKARRFETKGCWHAPIEWRVDAVTFERESVGKRLTA</sequence>
<evidence type="ECO:0000313" key="4">
    <source>
        <dbReference type="EMBL" id="KAB8664815.1"/>
    </source>
</evidence>
<feature type="compositionally biased region" description="Acidic residues" evidence="2">
    <location>
        <begin position="30"/>
        <end position="39"/>
    </location>
</feature>
<evidence type="ECO:0000259" key="3">
    <source>
        <dbReference type="Pfam" id="PF24883"/>
    </source>
</evidence>
<feature type="region of interest" description="Disordered" evidence="2">
    <location>
        <begin position="1"/>
        <end position="81"/>
    </location>
</feature>
<dbReference type="Proteomes" id="UP000327013">
    <property type="component" value="Unassembled WGS sequence"/>
</dbReference>
<dbReference type="SUPFAM" id="SSF52540">
    <property type="entry name" value="P-loop containing nucleoside triphosphate hydrolases"/>
    <property type="match status" value="1"/>
</dbReference>
<evidence type="ECO:0000256" key="2">
    <source>
        <dbReference type="SAM" id="MobiDB-lite"/>
    </source>
</evidence>
<evidence type="ECO:0000256" key="1">
    <source>
        <dbReference type="ARBA" id="ARBA00022737"/>
    </source>
</evidence>
<dbReference type="InterPro" id="IPR056884">
    <property type="entry name" value="NPHP3-like_N"/>
</dbReference>
<feature type="compositionally biased region" description="Low complexity" evidence="2">
    <location>
        <begin position="44"/>
        <end position="59"/>
    </location>
</feature>